<proteinExistence type="predicted"/>
<protein>
    <submittedName>
        <fullName evidence="3">Uncharacterized protein</fullName>
    </submittedName>
</protein>
<reference evidence="3 4" key="1">
    <citation type="submission" date="2019-04" db="EMBL/GenBank/DDBJ databases">
        <title>Genome sequencing of Clostridium botulinum Groups I-IV and Clostridium butyricum.</title>
        <authorList>
            <person name="Brunt J."/>
            <person name="Van Vliet A.H.M."/>
            <person name="Stringer S.C."/>
            <person name="Carter A.T."/>
            <person name="Peck M.W."/>
        </authorList>
    </citation>
    <scope>NUCLEOTIDE SEQUENCE [LARGE SCALE GENOMIC DNA]</scope>
    <source>
        <strain evidence="3 4">1605</strain>
    </source>
</reference>
<organism evidence="3 4">
    <name type="scientific">Clostridium botulinum</name>
    <dbReference type="NCBI Taxonomy" id="1491"/>
    <lineage>
        <taxon>Bacteria</taxon>
        <taxon>Bacillati</taxon>
        <taxon>Bacillota</taxon>
        <taxon>Clostridia</taxon>
        <taxon>Eubacteriales</taxon>
        <taxon>Clostridiaceae</taxon>
        <taxon>Clostridium</taxon>
    </lineage>
</organism>
<dbReference type="RefSeq" id="WP_061301162.1">
    <property type="nucleotide sequence ID" value="NZ_LFPG01000022.1"/>
</dbReference>
<dbReference type="Proteomes" id="UP000476820">
    <property type="component" value="Unassembled WGS sequence"/>
</dbReference>
<feature type="coiled-coil region" evidence="1">
    <location>
        <begin position="121"/>
        <end position="148"/>
    </location>
</feature>
<feature type="transmembrane region" description="Helical" evidence="2">
    <location>
        <begin position="37"/>
        <end position="53"/>
    </location>
</feature>
<dbReference type="OrthoDB" id="3239970at2"/>
<gene>
    <name evidence="3" type="ORF">FC774_14705</name>
</gene>
<keyword evidence="2" id="KW-0472">Membrane</keyword>
<comment type="caution">
    <text evidence="3">The sequence shown here is derived from an EMBL/GenBank/DDBJ whole genome shotgun (WGS) entry which is preliminary data.</text>
</comment>
<evidence type="ECO:0000256" key="2">
    <source>
        <dbReference type="SAM" id="Phobius"/>
    </source>
</evidence>
<feature type="transmembrane region" description="Helical" evidence="2">
    <location>
        <begin position="6"/>
        <end position="25"/>
    </location>
</feature>
<keyword evidence="2" id="KW-0812">Transmembrane</keyword>
<sequence>MKWYEKTWVIILFLIFFFPVGLYLVWKHSEFNKKTKIIITAAILVIALIGGGSNSQTPKTSNAISSKVEKLEEQYKPVLESGKTYDIMTDDEGNIVVDMLDNWDKLSDNFKAEYQESKSIIENSKKAYDDKKAAEKEAEIKKEELRASLITNSQEIVKNNLKAPKSAKFPWSFDKYSITECNSTTDGFKGYIVMGYVDAINSFNAEIRSDFAVQIEISDNMEKYKLINCTIQAR</sequence>
<dbReference type="AlphaFoldDB" id="A0A6M0V8T2"/>
<evidence type="ECO:0000313" key="3">
    <source>
        <dbReference type="EMBL" id="NFF89102.1"/>
    </source>
</evidence>
<accession>A0A6M0V8T2</accession>
<evidence type="ECO:0000313" key="4">
    <source>
        <dbReference type="Proteomes" id="UP000476820"/>
    </source>
</evidence>
<name>A0A6M0V8T2_CLOBO</name>
<keyword evidence="2" id="KW-1133">Transmembrane helix</keyword>
<dbReference type="EMBL" id="SWOV01000050">
    <property type="protein sequence ID" value="NFF89102.1"/>
    <property type="molecule type" value="Genomic_DNA"/>
</dbReference>
<keyword evidence="1" id="KW-0175">Coiled coil</keyword>
<evidence type="ECO:0000256" key="1">
    <source>
        <dbReference type="SAM" id="Coils"/>
    </source>
</evidence>